<dbReference type="InterPro" id="IPR003688">
    <property type="entry name" value="TraG/VirD4"/>
</dbReference>
<dbReference type="PANTHER" id="PTHR37937:SF1">
    <property type="entry name" value="CONJUGATIVE TRANSFER: DNA TRANSPORT"/>
    <property type="match status" value="1"/>
</dbReference>
<evidence type="ECO:0000313" key="7">
    <source>
        <dbReference type="EMBL" id="XAH72311.1"/>
    </source>
</evidence>
<evidence type="ECO:0000256" key="4">
    <source>
        <dbReference type="ARBA" id="ARBA00022692"/>
    </source>
</evidence>
<dbReference type="PANTHER" id="PTHR37937">
    <property type="entry name" value="CONJUGATIVE TRANSFER: DNA TRANSPORT"/>
    <property type="match status" value="1"/>
</dbReference>
<name>A0ABZ3EQ51_9FIRM</name>
<organism evidence="7 8">
    <name type="scientific">Kineothrix sedimenti</name>
    <dbReference type="NCBI Taxonomy" id="3123317"/>
    <lineage>
        <taxon>Bacteria</taxon>
        <taxon>Bacillati</taxon>
        <taxon>Bacillota</taxon>
        <taxon>Clostridia</taxon>
        <taxon>Lachnospirales</taxon>
        <taxon>Lachnospiraceae</taxon>
        <taxon>Kineothrix</taxon>
    </lineage>
</organism>
<keyword evidence="3" id="KW-1003">Cell membrane</keyword>
<comment type="subcellular location">
    <subcellularLocation>
        <location evidence="1">Cell membrane</location>
        <topology evidence="1">Multi-pass membrane protein</topology>
    </subcellularLocation>
</comment>
<dbReference type="SUPFAM" id="SSF52540">
    <property type="entry name" value="P-loop containing nucleoside triphosphate hydrolases"/>
    <property type="match status" value="1"/>
</dbReference>
<keyword evidence="8" id="KW-1185">Reference proteome</keyword>
<protein>
    <submittedName>
        <fullName evidence="7">Type IV secretory system conjugative DNA transfer family protein</fullName>
    </submittedName>
</protein>
<keyword evidence="4" id="KW-0812">Transmembrane</keyword>
<gene>
    <name evidence="7" type="ORF">V6984_12300</name>
</gene>
<dbReference type="Pfam" id="PF02534">
    <property type="entry name" value="T4SS-DNA_transf"/>
    <property type="match status" value="1"/>
</dbReference>
<evidence type="ECO:0000313" key="8">
    <source>
        <dbReference type="Proteomes" id="UP001451571"/>
    </source>
</evidence>
<dbReference type="Gene3D" id="3.40.50.300">
    <property type="entry name" value="P-loop containing nucleotide triphosphate hydrolases"/>
    <property type="match status" value="1"/>
</dbReference>
<keyword evidence="6" id="KW-0472">Membrane</keyword>
<proteinExistence type="inferred from homology"/>
<dbReference type="InterPro" id="IPR051539">
    <property type="entry name" value="T4SS-coupling_protein"/>
</dbReference>
<keyword evidence="5" id="KW-1133">Transmembrane helix</keyword>
<accession>A0ABZ3EQ51</accession>
<sequence>MTFPRWNREELLYGLLAAIFLKFYIYSRNLDKKTFRPGEEYGSARWGTPEDIEPYIDKDFSNNMIFSQTEFLSMNPKMDDFELNRNKNVLGVGGTGTGKTYKLVKPALMQAYASYVVTDPKGTLLPQTGYLFEKLGYNIKVIDVKDFSNSMHYNPFAYLRKEEDVLTLANVLYQNLKGEQAGPPLDPTWDNGAILCLSAFISYIWKEAPVEEQNVSTIMEMFLACEIREDDENFKNAIDLLFEDLEKEQPNHFSVRQWKTFQIAAGKTAKSILITLGAMMSPLNMDKVRDLMAYDDLQFDTFGDPGQKTILYCIMSDTDKTFNFILAILFTQMFNVLCNVADIQYGGEMPTPIQFIIDEFANIGKIPQWEILIATIRSRLISAMMFVQTKSQLKAIYKDHAETIIGNCDTTIFLGGKEKTTLKDLEESLGEQTIDLFNESETYSQTRSSGRNFNKVARKLKSVFELNVMPRNKCIVEISGLPPFYSDKYDTKSHPRYKYLSDYNKKNKFDWKEYERRRIQKELAFEPGSLKMYKNDVYTTIPLGDVS</sequence>
<evidence type="ECO:0000256" key="5">
    <source>
        <dbReference type="ARBA" id="ARBA00022989"/>
    </source>
</evidence>
<dbReference type="NCBIfam" id="NF045973">
    <property type="entry name" value="conju_CD1115"/>
    <property type="match status" value="1"/>
</dbReference>
<dbReference type="EMBL" id="CP146256">
    <property type="protein sequence ID" value="XAH72311.1"/>
    <property type="molecule type" value="Genomic_DNA"/>
</dbReference>
<dbReference type="RefSeq" id="WP_342755929.1">
    <property type="nucleotide sequence ID" value="NZ_CP146256.1"/>
</dbReference>
<dbReference type="Proteomes" id="UP001451571">
    <property type="component" value="Chromosome"/>
</dbReference>
<evidence type="ECO:0000256" key="6">
    <source>
        <dbReference type="ARBA" id="ARBA00023136"/>
    </source>
</evidence>
<evidence type="ECO:0000256" key="3">
    <source>
        <dbReference type="ARBA" id="ARBA00022475"/>
    </source>
</evidence>
<evidence type="ECO:0000256" key="2">
    <source>
        <dbReference type="ARBA" id="ARBA00008806"/>
    </source>
</evidence>
<evidence type="ECO:0000256" key="1">
    <source>
        <dbReference type="ARBA" id="ARBA00004651"/>
    </source>
</evidence>
<comment type="similarity">
    <text evidence="2">Belongs to the VirD4/TraG family.</text>
</comment>
<dbReference type="CDD" id="cd01127">
    <property type="entry name" value="TrwB_TraG_TraD_VirD4"/>
    <property type="match status" value="1"/>
</dbReference>
<reference evidence="7 8" key="1">
    <citation type="submission" date="2024-02" db="EMBL/GenBank/DDBJ databases">
        <title>Bacterial strain from lacustrine sediment.</title>
        <authorList>
            <person name="Petit C."/>
            <person name="Fadhlaoui K."/>
        </authorList>
    </citation>
    <scope>NUCLEOTIDE SEQUENCE [LARGE SCALE GENOMIC DNA]</scope>
    <source>
        <strain evidence="7 8">IPX-CK</strain>
    </source>
</reference>
<dbReference type="InterPro" id="IPR027417">
    <property type="entry name" value="P-loop_NTPase"/>
</dbReference>